<dbReference type="EMBL" id="FOMQ01000005">
    <property type="protein sequence ID" value="SFD72673.1"/>
    <property type="molecule type" value="Genomic_DNA"/>
</dbReference>
<name>A0A1I1UUY8_9BURK</name>
<evidence type="ECO:0000313" key="3">
    <source>
        <dbReference type="Proteomes" id="UP000199517"/>
    </source>
</evidence>
<dbReference type="AlphaFoldDB" id="A0A1I1UUY8"/>
<dbReference type="Proteomes" id="UP000199517">
    <property type="component" value="Unassembled WGS sequence"/>
</dbReference>
<keyword evidence="3" id="KW-1185">Reference proteome</keyword>
<accession>A0A1I1UUY8</accession>
<evidence type="ECO:0000256" key="1">
    <source>
        <dbReference type="SAM" id="MobiDB-lite"/>
    </source>
</evidence>
<feature type="compositionally biased region" description="Low complexity" evidence="1">
    <location>
        <begin position="46"/>
        <end position="73"/>
    </location>
</feature>
<feature type="region of interest" description="Disordered" evidence="1">
    <location>
        <begin position="1"/>
        <end position="80"/>
    </location>
</feature>
<proteinExistence type="predicted"/>
<sequence length="282" mass="29156">MTLHVCAPASPRRTSTLPPEQGPSSPVAGGSTSPRGSAQHADHALAGASRGRSASTESPASRARSASPARTAPHALSLRATQERTRNLLKATAHEQLRQAQAMTVAQRNALEAELEPHLDGGSSVAPGEAMALWMAVQNARLQSSAPMVAPAGWLRTEAAKGIDNLMRVMTDPALGEDMNGVAAKALGDHFQTQGPGPFLAAMGYEIHLDQIPPSELAFAAHVRHAMAESLGDSTVASVEQALQKYGVPAQILPLLGAGAASQQEAMAVFGRYQAAMASAAA</sequence>
<reference evidence="3" key="1">
    <citation type="submission" date="2016-10" db="EMBL/GenBank/DDBJ databases">
        <authorList>
            <person name="Varghese N."/>
            <person name="Submissions S."/>
        </authorList>
    </citation>
    <scope>NUCLEOTIDE SEQUENCE [LARGE SCALE GENOMIC DNA]</scope>
    <source>
        <strain evidence="3">DSM 7481</strain>
    </source>
</reference>
<feature type="compositionally biased region" description="Polar residues" evidence="1">
    <location>
        <begin position="12"/>
        <end position="36"/>
    </location>
</feature>
<protein>
    <submittedName>
        <fullName evidence="2">Uncharacterized protein</fullName>
    </submittedName>
</protein>
<gene>
    <name evidence="2" type="ORF">SAMN04489710_105197</name>
</gene>
<evidence type="ECO:0000313" key="2">
    <source>
        <dbReference type="EMBL" id="SFD72673.1"/>
    </source>
</evidence>
<organism evidence="2 3">
    <name type="scientific">Paracidovorax konjaci</name>
    <dbReference type="NCBI Taxonomy" id="32040"/>
    <lineage>
        <taxon>Bacteria</taxon>
        <taxon>Pseudomonadati</taxon>
        <taxon>Pseudomonadota</taxon>
        <taxon>Betaproteobacteria</taxon>
        <taxon>Burkholderiales</taxon>
        <taxon>Comamonadaceae</taxon>
        <taxon>Paracidovorax</taxon>
    </lineage>
</organism>
<dbReference type="OrthoDB" id="9838054at2"/>
<dbReference type="RefSeq" id="WP_092951526.1">
    <property type="nucleotide sequence ID" value="NZ_FOMQ01000005.1"/>
</dbReference>